<evidence type="ECO:0000313" key="4">
    <source>
        <dbReference type="EMBL" id="SPM33144.1"/>
    </source>
</evidence>
<dbReference type="STRING" id="1841860.GCA_900157375_00949"/>
<feature type="transmembrane region" description="Helical" evidence="2">
    <location>
        <begin position="65"/>
        <end position="85"/>
    </location>
</feature>
<feature type="transmembrane region" description="Helical" evidence="2">
    <location>
        <begin position="97"/>
        <end position="125"/>
    </location>
</feature>
<keyword evidence="2" id="KW-1133">Transmembrane helix</keyword>
<gene>
    <name evidence="4" type="ORF">MRAB57_947</name>
</gene>
<keyword evidence="2 4" id="KW-0812">Transmembrane</keyword>
<dbReference type="EMBL" id="FUFA01000002">
    <property type="protein sequence ID" value="SPM33144.1"/>
    <property type="molecule type" value="Genomic_DNA"/>
</dbReference>
<organism evidence="4 5">
    <name type="scientific">Mycobacterium rhizamassiliense</name>
    <dbReference type="NCBI Taxonomy" id="1841860"/>
    <lineage>
        <taxon>Bacteria</taxon>
        <taxon>Bacillati</taxon>
        <taxon>Actinomycetota</taxon>
        <taxon>Actinomycetes</taxon>
        <taxon>Mycobacteriales</taxon>
        <taxon>Mycobacteriaceae</taxon>
        <taxon>Mycobacterium</taxon>
    </lineage>
</organism>
<protein>
    <submittedName>
        <fullName evidence="4">Proline and glycine rich transmembrane protein</fullName>
    </submittedName>
</protein>
<dbReference type="AlphaFoldDB" id="A0A2U3NNV9"/>
<accession>A0A2U3NNV9</accession>
<feature type="region of interest" description="Disordered" evidence="1">
    <location>
        <begin position="1"/>
        <end position="48"/>
    </location>
</feature>
<reference evidence="4 5" key="1">
    <citation type="submission" date="2017-01" db="EMBL/GenBank/DDBJ databases">
        <authorList>
            <consortium name="Urmite Genomes"/>
        </authorList>
    </citation>
    <scope>NUCLEOTIDE SEQUENCE [LARGE SCALE GENOMIC DNA]</scope>
    <source>
        <strain evidence="4 5">AB57</strain>
    </source>
</reference>
<keyword evidence="5" id="KW-1185">Reference proteome</keyword>
<name>A0A2U3NNV9_9MYCO</name>
<sequence>LTSNRLTTPRRPRVTTQPPNYPPPPPGDYPPPGPGYPPPGPGYPPPGQPAAGTNTLAIASLVSSLLGWLCGIGPILGLIFGFIALNQIKKTGEGGRGLALAGIIIGAIAIVLGIIYGIIVGIAAVNQPQVQTSSSAPPAVVLTVDQPVAAAFAA</sequence>
<feature type="compositionally biased region" description="Pro residues" evidence="1">
    <location>
        <begin position="19"/>
        <end position="48"/>
    </location>
</feature>
<proteinExistence type="predicted"/>
<dbReference type="Pfam" id="PF13828">
    <property type="entry name" value="DUF4190"/>
    <property type="match status" value="1"/>
</dbReference>
<dbReference type="Proteomes" id="UP000240988">
    <property type="component" value="Unassembled WGS sequence"/>
</dbReference>
<evidence type="ECO:0000313" key="5">
    <source>
        <dbReference type="Proteomes" id="UP000240988"/>
    </source>
</evidence>
<feature type="domain" description="DUF4190" evidence="3">
    <location>
        <begin position="56"/>
        <end position="115"/>
    </location>
</feature>
<evidence type="ECO:0000259" key="3">
    <source>
        <dbReference type="Pfam" id="PF13828"/>
    </source>
</evidence>
<feature type="non-terminal residue" evidence="4">
    <location>
        <position position="1"/>
    </location>
</feature>
<evidence type="ECO:0000256" key="2">
    <source>
        <dbReference type="SAM" id="Phobius"/>
    </source>
</evidence>
<dbReference type="InterPro" id="IPR025241">
    <property type="entry name" value="DUF4190"/>
</dbReference>
<keyword evidence="2" id="KW-0472">Membrane</keyword>
<evidence type="ECO:0000256" key="1">
    <source>
        <dbReference type="SAM" id="MobiDB-lite"/>
    </source>
</evidence>